<dbReference type="Proteomes" id="UP000659654">
    <property type="component" value="Unassembled WGS sequence"/>
</dbReference>
<dbReference type="PROSITE" id="PS50195">
    <property type="entry name" value="PX"/>
    <property type="match status" value="1"/>
</dbReference>
<dbReference type="Pfam" id="PF00787">
    <property type="entry name" value="PX"/>
    <property type="match status" value="1"/>
</dbReference>
<evidence type="ECO:0000259" key="4">
    <source>
        <dbReference type="PROSITE" id="PS50195"/>
    </source>
</evidence>
<dbReference type="InterPro" id="IPR048767">
    <property type="entry name" value="SNX17-31_FERM_F2"/>
</dbReference>
<evidence type="ECO:0000256" key="1">
    <source>
        <dbReference type="ARBA" id="ARBA00010883"/>
    </source>
</evidence>
<dbReference type="Gene3D" id="1.20.80.60">
    <property type="match status" value="1"/>
</dbReference>
<evidence type="ECO:0000313" key="8">
    <source>
        <dbReference type="Proteomes" id="UP000659654"/>
    </source>
</evidence>
<dbReference type="WBParaSite" id="BXY_1096500.1">
    <property type="protein sequence ID" value="BXY_1096500.1"/>
    <property type="gene ID" value="BXY_1096500"/>
</dbReference>
<dbReference type="GO" id="GO:0005769">
    <property type="term" value="C:early endosome"/>
    <property type="evidence" value="ECO:0007669"/>
    <property type="project" value="TreeGrafter"/>
</dbReference>
<dbReference type="InterPro" id="IPR036871">
    <property type="entry name" value="PX_dom_sf"/>
</dbReference>
<evidence type="ECO:0000313" key="5">
    <source>
        <dbReference type="EMBL" id="CAD5234620.1"/>
    </source>
</evidence>
<dbReference type="SUPFAM" id="SSF47031">
    <property type="entry name" value="Second domain of FERM"/>
    <property type="match status" value="1"/>
</dbReference>
<dbReference type="Pfam" id="PF21273">
    <property type="entry name" value="SNX17-27-31_F1_FERM"/>
    <property type="match status" value="1"/>
</dbReference>
<dbReference type="GO" id="GO:0006886">
    <property type="term" value="P:intracellular protein transport"/>
    <property type="evidence" value="ECO:0007669"/>
    <property type="project" value="TreeGrafter"/>
</dbReference>
<dbReference type="GO" id="GO:0032456">
    <property type="term" value="P:endocytic recycling"/>
    <property type="evidence" value="ECO:0007669"/>
    <property type="project" value="TreeGrafter"/>
</dbReference>
<dbReference type="InterPro" id="IPR048763">
    <property type="entry name" value="SNX17-31_FERM_F1"/>
</dbReference>
<feature type="domain" description="PX" evidence="4">
    <location>
        <begin position="1"/>
        <end position="113"/>
    </location>
</feature>
<comment type="similarity">
    <text evidence="1">Belongs to the sorting nexin family.</text>
</comment>
<dbReference type="SUPFAM" id="SSF64268">
    <property type="entry name" value="PX domain"/>
    <property type="match status" value="1"/>
</dbReference>
<evidence type="ECO:0000313" key="6">
    <source>
        <dbReference type="EMBL" id="CAG9130512.1"/>
    </source>
</evidence>
<gene>
    <name evidence="5" type="ORF">BXYJ_LOCUS14711</name>
</gene>
<dbReference type="EMBL" id="CAJFCV020000006">
    <property type="protein sequence ID" value="CAG9130512.1"/>
    <property type="molecule type" value="Genomic_DNA"/>
</dbReference>
<sequence>MIHISIPTFQTFVEKYDSHKKYNVYDLYVNGSYHASVRYSTLYSLHEKLLETFGLRLGTAEFPPKKIWRNLDAEGAIKRKDGLVKYFKTVLQNQDIARHPLFERHFLEFQVSSFMPAVSGVKLELFLPDGTVIHIDCRSDDSTDIVLRKAGNFLGISASSINSFGIFLARPRLNGEQKRSDEGFDPICVRWLRNFESPFISQQVANRNIDDGAVHYELGLRRAIWDPSLEESLLDDQGALKLLFLQARNDIDRGLIRLNSSTRARLASLEEQELYRQYMHLCHQQVDYGYEYLPSISMDYPWPGNVCSLKIGRHQLVIEYEDKGQLCEHVIRSTRIRVWKVSQNDETKDMTFQVEYLIDRDNFKEITMHTNKSVLLALFLQSIANEILRENNGRITPIFRFDDEVQTRVIESLESSKADSVIGDDLLEDTTYTDTMAVDITALFKVISHQMPFENESFEHITNAEL</sequence>
<dbReference type="AlphaFoldDB" id="A0A1I7SD60"/>
<dbReference type="Gene3D" id="2.30.29.30">
    <property type="entry name" value="Pleckstrin-homology domain (PH domain)/Phosphotyrosine-binding domain (PTB)"/>
    <property type="match status" value="1"/>
</dbReference>
<evidence type="ECO:0000313" key="9">
    <source>
        <dbReference type="WBParaSite" id="BXY_1096500.1"/>
    </source>
</evidence>
<dbReference type="SMART" id="SM00312">
    <property type="entry name" value="PX"/>
    <property type="match status" value="1"/>
</dbReference>
<dbReference type="Gene3D" id="3.30.1520.10">
    <property type="entry name" value="Phox-like domain"/>
    <property type="match status" value="1"/>
</dbReference>
<evidence type="ECO:0000313" key="7">
    <source>
        <dbReference type="Proteomes" id="UP000095284"/>
    </source>
</evidence>
<accession>A0A1I7SD60</accession>
<evidence type="ECO:0000256" key="2">
    <source>
        <dbReference type="ARBA" id="ARBA00022448"/>
    </source>
</evidence>
<keyword evidence="3" id="KW-0653">Protein transport</keyword>
<reference evidence="9" key="1">
    <citation type="submission" date="2016-11" db="UniProtKB">
        <authorList>
            <consortium name="WormBaseParasite"/>
        </authorList>
    </citation>
    <scope>IDENTIFICATION</scope>
</reference>
<evidence type="ECO:0000256" key="3">
    <source>
        <dbReference type="ARBA" id="ARBA00022927"/>
    </source>
</evidence>
<organism evidence="7 9">
    <name type="scientific">Bursaphelenchus xylophilus</name>
    <name type="common">Pinewood nematode worm</name>
    <name type="synonym">Aphelenchoides xylophilus</name>
    <dbReference type="NCBI Taxonomy" id="6326"/>
    <lineage>
        <taxon>Eukaryota</taxon>
        <taxon>Metazoa</taxon>
        <taxon>Ecdysozoa</taxon>
        <taxon>Nematoda</taxon>
        <taxon>Chromadorea</taxon>
        <taxon>Rhabditida</taxon>
        <taxon>Tylenchina</taxon>
        <taxon>Tylenchomorpha</taxon>
        <taxon>Aphelenchoidea</taxon>
        <taxon>Aphelenchoididae</taxon>
        <taxon>Bursaphelenchus</taxon>
    </lineage>
</organism>
<keyword evidence="2" id="KW-0813">Transport</keyword>
<dbReference type="Pfam" id="PF21271">
    <property type="entry name" value="SNX17-31_F2_FERM"/>
    <property type="match status" value="1"/>
</dbReference>
<dbReference type="InterPro" id="IPR035963">
    <property type="entry name" value="FERM_2"/>
</dbReference>
<reference evidence="6" key="2">
    <citation type="submission" date="2020-08" db="EMBL/GenBank/DDBJ databases">
        <authorList>
            <person name="Kikuchi T."/>
        </authorList>
    </citation>
    <scope>NUCLEOTIDE SEQUENCE</scope>
    <source>
        <strain evidence="5">Ka4C1</strain>
    </source>
</reference>
<dbReference type="PANTHER" id="PTHR12431">
    <property type="entry name" value="SORTING NEXIN 17 AND 27"/>
    <property type="match status" value="1"/>
</dbReference>
<dbReference type="InterPro" id="IPR040842">
    <property type="entry name" value="SNX17/31_FERM"/>
</dbReference>
<keyword evidence="8" id="KW-1185">Reference proteome</keyword>
<dbReference type="Pfam" id="PF18116">
    <property type="entry name" value="SNX17_FERM_C"/>
    <property type="match status" value="1"/>
</dbReference>
<dbReference type="PANTHER" id="PTHR12431:SF14">
    <property type="entry name" value="LD15323P"/>
    <property type="match status" value="1"/>
</dbReference>
<dbReference type="SMR" id="A0A1I7SD60"/>
<protein>
    <submittedName>
        <fullName evidence="5">(pine wood nematode) hypothetical protein</fullName>
    </submittedName>
    <submittedName>
        <fullName evidence="9">PX domain-containing protein</fullName>
    </submittedName>
</protein>
<name>A0A1I7SD60_BURXY</name>
<dbReference type="InterPro" id="IPR011993">
    <property type="entry name" value="PH-like_dom_sf"/>
</dbReference>
<proteinExistence type="inferred from homology"/>
<dbReference type="GO" id="GO:0035091">
    <property type="term" value="F:phosphatidylinositol binding"/>
    <property type="evidence" value="ECO:0007669"/>
    <property type="project" value="InterPro"/>
</dbReference>
<dbReference type="InterPro" id="IPR001683">
    <property type="entry name" value="PX_dom"/>
</dbReference>
<dbReference type="OrthoDB" id="5772781at2759"/>
<dbReference type="Proteomes" id="UP000095284">
    <property type="component" value="Unplaced"/>
</dbReference>
<dbReference type="Gene3D" id="3.10.20.90">
    <property type="entry name" value="Phosphatidylinositol 3-kinase Catalytic Subunit, Chain A, domain 1"/>
    <property type="match status" value="1"/>
</dbReference>
<dbReference type="Proteomes" id="UP000582659">
    <property type="component" value="Unassembled WGS sequence"/>
</dbReference>
<dbReference type="EMBL" id="CAJFDI010000006">
    <property type="protein sequence ID" value="CAD5234620.1"/>
    <property type="molecule type" value="Genomic_DNA"/>
</dbReference>